<evidence type="ECO:0000313" key="7">
    <source>
        <dbReference type="Proteomes" id="UP000094527"/>
    </source>
</evidence>
<evidence type="ECO:0000256" key="4">
    <source>
        <dbReference type="SAM" id="MobiDB-lite"/>
    </source>
</evidence>
<feature type="region of interest" description="Disordered" evidence="4">
    <location>
        <begin position="1"/>
        <end position="30"/>
    </location>
</feature>
<dbReference type="InterPro" id="IPR001680">
    <property type="entry name" value="WD40_rpt"/>
</dbReference>
<dbReference type="PROSITE" id="PS50082">
    <property type="entry name" value="WD_REPEATS_2"/>
    <property type="match status" value="1"/>
</dbReference>
<evidence type="ECO:0000256" key="2">
    <source>
        <dbReference type="ARBA" id="ARBA00022737"/>
    </source>
</evidence>
<feature type="domain" description="Anaphase-promoting complex subunit 4-like WD40" evidence="5">
    <location>
        <begin position="314"/>
        <end position="396"/>
    </location>
</feature>
<evidence type="ECO:0000313" key="6">
    <source>
        <dbReference type="EMBL" id="ODN02331.1"/>
    </source>
</evidence>
<organism evidence="6 7">
    <name type="scientific">Orchesella cincta</name>
    <name type="common">Springtail</name>
    <name type="synonym">Podura cincta</name>
    <dbReference type="NCBI Taxonomy" id="48709"/>
    <lineage>
        <taxon>Eukaryota</taxon>
        <taxon>Metazoa</taxon>
        <taxon>Ecdysozoa</taxon>
        <taxon>Arthropoda</taxon>
        <taxon>Hexapoda</taxon>
        <taxon>Collembola</taxon>
        <taxon>Entomobryomorpha</taxon>
        <taxon>Entomobryoidea</taxon>
        <taxon>Orchesellidae</taxon>
        <taxon>Orchesellinae</taxon>
        <taxon>Orchesella</taxon>
    </lineage>
</organism>
<keyword evidence="2" id="KW-0677">Repeat</keyword>
<feature type="repeat" description="WD" evidence="3">
    <location>
        <begin position="345"/>
        <end position="386"/>
    </location>
</feature>
<evidence type="ECO:0000256" key="1">
    <source>
        <dbReference type="ARBA" id="ARBA00022574"/>
    </source>
</evidence>
<dbReference type="AlphaFoldDB" id="A0A1D2NAQ4"/>
<proteinExistence type="predicted"/>
<feature type="compositionally biased region" description="Low complexity" evidence="4">
    <location>
        <begin position="92"/>
        <end position="104"/>
    </location>
</feature>
<feature type="compositionally biased region" description="Gly residues" evidence="4">
    <location>
        <begin position="647"/>
        <end position="656"/>
    </location>
</feature>
<dbReference type="STRING" id="48709.A0A1D2NAQ4"/>
<dbReference type="OrthoDB" id="3367at2759"/>
<dbReference type="PANTHER" id="PTHR14107:SF16">
    <property type="entry name" value="AT02583P"/>
    <property type="match status" value="1"/>
</dbReference>
<comment type="caution">
    <text evidence="6">The sequence shown here is derived from an EMBL/GenBank/DDBJ whole genome shotgun (WGS) entry which is preliminary data.</text>
</comment>
<keyword evidence="7" id="KW-1185">Reference proteome</keyword>
<dbReference type="Pfam" id="PF12894">
    <property type="entry name" value="ANAPC4_WD40"/>
    <property type="match status" value="1"/>
</dbReference>
<dbReference type="EMBL" id="LJIJ01000115">
    <property type="protein sequence ID" value="ODN02331.1"/>
    <property type="molecule type" value="Genomic_DNA"/>
</dbReference>
<feature type="compositionally biased region" description="Low complexity" evidence="4">
    <location>
        <begin position="567"/>
        <end position="597"/>
    </location>
</feature>
<dbReference type="InterPro" id="IPR015943">
    <property type="entry name" value="WD40/YVTN_repeat-like_dom_sf"/>
</dbReference>
<evidence type="ECO:0000256" key="3">
    <source>
        <dbReference type="PROSITE-ProRule" id="PRU00221"/>
    </source>
</evidence>
<reference evidence="6 7" key="1">
    <citation type="journal article" date="2016" name="Genome Biol. Evol.">
        <title>Gene Family Evolution Reflects Adaptation to Soil Environmental Stressors in the Genome of the Collembolan Orchesella cincta.</title>
        <authorList>
            <person name="Faddeeva-Vakhrusheva A."/>
            <person name="Derks M.F."/>
            <person name="Anvar S.Y."/>
            <person name="Agamennone V."/>
            <person name="Suring W."/>
            <person name="Smit S."/>
            <person name="van Straalen N.M."/>
            <person name="Roelofs D."/>
        </authorList>
    </citation>
    <scope>NUCLEOTIDE SEQUENCE [LARGE SCALE GENOMIC DNA]</scope>
    <source>
        <tissue evidence="6">Mixed pool</tissue>
    </source>
</reference>
<evidence type="ECO:0000259" key="5">
    <source>
        <dbReference type="Pfam" id="PF12894"/>
    </source>
</evidence>
<dbReference type="InterPro" id="IPR051362">
    <property type="entry name" value="WD_repeat_creC_regulators"/>
</dbReference>
<dbReference type="InterPro" id="IPR036322">
    <property type="entry name" value="WD40_repeat_dom_sf"/>
</dbReference>
<dbReference type="Proteomes" id="UP000094527">
    <property type="component" value="Unassembled WGS sequence"/>
</dbReference>
<dbReference type="SMART" id="SM00320">
    <property type="entry name" value="WD40"/>
    <property type="match status" value="5"/>
</dbReference>
<feature type="region of interest" description="Disordered" evidence="4">
    <location>
        <begin position="548"/>
        <end position="601"/>
    </location>
</feature>
<feature type="non-terminal residue" evidence="6">
    <location>
        <position position="738"/>
    </location>
</feature>
<accession>A0A1D2NAQ4</accession>
<dbReference type="PANTHER" id="PTHR14107">
    <property type="entry name" value="WD REPEAT PROTEIN"/>
    <property type="match status" value="1"/>
</dbReference>
<dbReference type="SUPFAM" id="SSF50978">
    <property type="entry name" value="WD40 repeat-like"/>
    <property type="match status" value="1"/>
</dbReference>
<protein>
    <submittedName>
        <fullName evidence="6">WD repeat-containing protein 20</fullName>
    </submittedName>
</protein>
<feature type="region of interest" description="Disordered" evidence="4">
    <location>
        <begin position="614"/>
        <end position="656"/>
    </location>
</feature>
<feature type="region of interest" description="Disordered" evidence="4">
    <location>
        <begin position="428"/>
        <end position="450"/>
    </location>
</feature>
<dbReference type="OMA" id="CHDFNAN"/>
<keyword evidence="1 3" id="KW-0853">WD repeat</keyword>
<feature type="region of interest" description="Disordered" evidence="4">
    <location>
        <begin position="82"/>
        <end position="112"/>
    </location>
</feature>
<feature type="compositionally biased region" description="Basic and acidic residues" evidence="4">
    <location>
        <begin position="616"/>
        <end position="628"/>
    </location>
</feature>
<dbReference type="Gene3D" id="2.130.10.10">
    <property type="entry name" value="YVTN repeat-like/Quinoprotein amine dehydrogenase"/>
    <property type="match status" value="2"/>
</dbReference>
<sequence length="738" mass="79239">MVRSDVVMASIGGGGDAGNSREELKSQFTTREGTYRLTSAVEFSRSSRSLSYVTNNTNPAPGTSPPVRLSFVTLVGSRPGVDVAASESRSNSPGSGPPETSSPGAMTPSGVTVISNNINNVAANNGESLMMSHNSDHHDSNPDIYSTPHRFCVNMGKELYVYPYMGCRKDVDIMSKPIDKRVYKGTNPTCHDFNSLAATQESLLLVIGFSGGQIQLVDPISKEVNKLFNEERVVDKTRVTCIRWIPNSLTQFLVSHGSGHMYLYNIDNPSGTTSPSYQVCKSGPSYTVYNCKSKTARNPVTRWTIGDGAINEFAFSPCGQFLAVVSQDGFLRIIRYDSHELVGITRSYFGGLLCVCWSPDSKYVCVGGEDDLVTLWSFKEKRVVARGQGHKSWVSVVAFDPFTTTYGDVEVSEDCAGGETTGNCSHRHLSNDCHSSSRHSRTSDSMRLSVSEPQTTRIPACYRVGSVGQDTQLCLWDLTEDVLKHPFGKSRPASRVPVSDTSPCIVHSSSKICNSHHHHQNINLSNTNMPNSNNSIVSNCTAVCNSVNHPSDHREDGEGNTSNAVINGSGTQTTTNTASSTSSSGNGTSSSHNSSSGHSHHGILSLRFAGALGFGGDKEKNKEREPGKEHKRNFSLGSSSKSDKSSGSGGKGGGSAGGAANFLASIGISVNLDDPMKLIGTQACPRLDECPLLEPLVCKKISHERLTALTFREESIVTTCQDGIVCTWARPGDAVSQL</sequence>
<dbReference type="InterPro" id="IPR024977">
    <property type="entry name" value="Apc4-like_WD40_dom"/>
</dbReference>
<gene>
    <name evidence="6" type="ORF">Ocin01_04324</name>
</gene>
<name>A0A1D2NAQ4_ORCCI</name>